<dbReference type="GO" id="GO:0003700">
    <property type="term" value="F:DNA-binding transcription factor activity"/>
    <property type="evidence" value="ECO:0007669"/>
    <property type="project" value="InterPro"/>
</dbReference>
<keyword evidence="5" id="KW-0678">Repressor</keyword>
<dbReference type="FunFam" id="3.40.309.10:FF:000005">
    <property type="entry name" value="1-pyrroline-5-carboxylate dehydrogenase 1"/>
    <property type="match status" value="1"/>
</dbReference>
<keyword evidence="3 5" id="KW-0520">NAD</keyword>
<feature type="active site" evidence="6">
    <location>
        <position position="832"/>
    </location>
</feature>
<name>A0A0P9C8H8_9GAMM</name>
<dbReference type="SUPFAM" id="SSF53720">
    <property type="entry name" value="ALDH-like"/>
    <property type="match status" value="1"/>
</dbReference>
<keyword evidence="2 5" id="KW-0560">Oxidoreductase</keyword>
<keyword evidence="5" id="KW-0285">Flavoprotein</keyword>
<dbReference type="InterPro" id="IPR050485">
    <property type="entry name" value="Proline_metab_enzyme"/>
</dbReference>
<keyword evidence="5" id="KW-0238">DNA-binding</keyword>
<keyword evidence="5" id="KW-0642">Proline metabolism</keyword>
<keyword evidence="12" id="KW-1185">Reference proteome</keyword>
<dbReference type="SUPFAM" id="SSF51730">
    <property type="entry name" value="FAD-linked oxidoreductase"/>
    <property type="match status" value="1"/>
</dbReference>
<comment type="pathway">
    <text evidence="5">Amino-acid degradation; L-proline degradation into L-glutamate; L-glutamate from L-proline: step 1/2.</text>
</comment>
<evidence type="ECO:0000256" key="5">
    <source>
        <dbReference type="PIRNR" id="PIRNR000197"/>
    </source>
</evidence>
<evidence type="ECO:0000256" key="1">
    <source>
        <dbReference type="ARBA" id="ARBA00004786"/>
    </source>
</evidence>
<evidence type="ECO:0000259" key="7">
    <source>
        <dbReference type="Pfam" id="PF00171"/>
    </source>
</evidence>
<accession>A0A0P9C8H8</accession>
<comment type="cofactor">
    <cofactor evidence="5">
        <name>FAD</name>
        <dbReference type="ChEBI" id="CHEBI:57692"/>
    </cofactor>
</comment>
<dbReference type="InterPro" id="IPR016160">
    <property type="entry name" value="Ald_DH_CS_CYS"/>
</dbReference>
<evidence type="ECO:0000256" key="4">
    <source>
        <dbReference type="ARBA" id="ARBA00048142"/>
    </source>
</evidence>
<dbReference type="InterPro" id="IPR016162">
    <property type="entry name" value="Ald_DH_N"/>
</dbReference>
<dbReference type="Pfam" id="PF14850">
    <property type="entry name" value="Pro_dh-DNA_bdg"/>
    <property type="match status" value="1"/>
</dbReference>
<dbReference type="Gene3D" id="1.20.5.460">
    <property type="entry name" value="Single helix bin"/>
    <property type="match status" value="1"/>
</dbReference>
<dbReference type="GO" id="GO:0009898">
    <property type="term" value="C:cytoplasmic side of plasma membrane"/>
    <property type="evidence" value="ECO:0007669"/>
    <property type="project" value="TreeGrafter"/>
</dbReference>
<comment type="function">
    <text evidence="5">Oxidizes proline to glutamate for use as a carbon and nitrogen source.</text>
</comment>
<comment type="catalytic activity">
    <reaction evidence="4 5">
        <text>L-glutamate 5-semialdehyde + NAD(+) + H2O = L-glutamate + NADH + 2 H(+)</text>
        <dbReference type="Rhea" id="RHEA:30235"/>
        <dbReference type="ChEBI" id="CHEBI:15377"/>
        <dbReference type="ChEBI" id="CHEBI:15378"/>
        <dbReference type="ChEBI" id="CHEBI:29985"/>
        <dbReference type="ChEBI" id="CHEBI:57540"/>
        <dbReference type="ChEBI" id="CHEBI:57945"/>
        <dbReference type="ChEBI" id="CHEBI:58066"/>
        <dbReference type="EC" id="1.2.1.88"/>
    </reaction>
</comment>
<dbReference type="CDD" id="cd07125">
    <property type="entry name" value="ALDH_PutA-P5CDH"/>
    <property type="match status" value="1"/>
</dbReference>
<dbReference type="EC" id="1.5.5.2" evidence="5"/>
<dbReference type="PIRSF" id="PIRSF000197">
    <property type="entry name" value="Bifunct_PutA"/>
    <property type="match status" value="1"/>
</dbReference>
<proteinExistence type="inferred from homology"/>
<keyword evidence="5" id="KW-0805">Transcription regulation</keyword>
<evidence type="ECO:0000256" key="6">
    <source>
        <dbReference type="PIRSR" id="PIRSR000197-1"/>
    </source>
</evidence>
<dbReference type="GO" id="GO:0010133">
    <property type="term" value="P:L-proline catabolic process to L-glutamate"/>
    <property type="evidence" value="ECO:0007669"/>
    <property type="project" value="UniProtKB-UniRule"/>
</dbReference>
<evidence type="ECO:0000256" key="2">
    <source>
        <dbReference type="ARBA" id="ARBA00023002"/>
    </source>
</evidence>
<dbReference type="InterPro" id="IPR025703">
    <property type="entry name" value="Bifunct_PutA"/>
</dbReference>
<dbReference type="OrthoDB" id="9812625at2"/>
<feature type="domain" description="Aldehyde dehydrogenase" evidence="7">
    <location>
        <begin position="575"/>
        <end position="1025"/>
    </location>
</feature>
<dbReference type="STRING" id="381306.AN478_02935"/>
<dbReference type="InterPro" id="IPR029041">
    <property type="entry name" value="FAD-linked_oxidoreductase-like"/>
</dbReference>
<dbReference type="PANTHER" id="PTHR42862:SF1">
    <property type="entry name" value="DELTA-1-PYRROLINE-5-CARBOXYLATE DEHYDROGENASE 2, ISOFORM A-RELATED"/>
    <property type="match status" value="1"/>
</dbReference>
<dbReference type="Gene3D" id="3.20.20.220">
    <property type="match status" value="1"/>
</dbReference>
<dbReference type="GO" id="GO:0004657">
    <property type="term" value="F:proline dehydrogenase activity"/>
    <property type="evidence" value="ECO:0007669"/>
    <property type="project" value="UniProtKB-UniRule"/>
</dbReference>
<dbReference type="AlphaFoldDB" id="A0A0P9C8H8"/>
<dbReference type="NCBIfam" id="NF008869">
    <property type="entry name" value="PRK11904.1"/>
    <property type="match status" value="1"/>
</dbReference>
<evidence type="ECO:0000259" key="8">
    <source>
        <dbReference type="Pfam" id="PF01619"/>
    </source>
</evidence>
<keyword evidence="5" id="KW-0804">Transcription</keyword>
<evidence type="ECO:0000259" key="10">
    <source>
        <dbReference type="Pfam" id="PF18327"/>
    </source>
</evidence>
<dbReference type="InterPro" id="IPR016161">
    <property type="entry name" value="Ald_DH/histidinol_DH"/>
</dbReference>
<dbReference type="PATRIC" id="fig|381306.5.peg.2163"/>
<dbReference type="InterPro" id="IPR024082">
    <property type="entry name" value="PRODH_PutA_dom_II"/>
</dbReference>
<dbReference type="GO" id="GO:0003677">
    <property type="term" value="F:DNA binding"/>
    <property type="evidence" value="ECO:0007669"/>
    <property type="project" value="UniProtKB-KW"/>
</dbReference>
<evidence type="ECO:0000259" key="9">
    <source>
        <dbReference type="Pfam" id="PF14850"/>
    </source>
</evidence>
<dbReference type="Gene3D" id="3.40.309.10">
    <property type="entry name" value="Aldehyde Dehydrogenase, Chain A, domain 2"/>
    <property type="match status" value="1"/>
</dbReference>
<comment type="similarity">
    <text evidence="5">In the C-terminal section; belongs to the aldehyde dehydrogenase family.</text>
</comment>
<dbReference type="InterPro" id="IPR005933">
    <property type="entry name" value="PutA_C"/>
</dbReference>
<feature type="domain" description="Proline utilization A proline dehydrogenase N-terminal" evidence="10">
    <location>
        <begin position="15"/>
        <end position="58"/>
    </location>
</feature>
<dbReference type="Proteomes" id="UP000183104">
    <property type="component" value="Unassembled WGS sequence"/>
</dbReference>
<gene>
    <name evidence="11" type="ORF">SAMN05661077_1787</name>
</gene>
<dbReference type="InterPro" id="IPR016163">
    <property type="entry name" value="Ald_DH_C"/>
</dbReference>
<dbReference type="Pfam" id="PF00171">
    <property type="entry name" value="Aldedh"/>
    <property type="match status" value="1"/>
</dbReference>
<evidence type="ECO:0000256" key="3">
    <source>
        <dbReference type="ARBA" id="ARBA00023027"/>
    </source>
</evidence>
<feature type="active site" evidence="6">
    <location>
        <position position="798"/>
    </location>
</feature>
<dbReference type="InterPro" id="IPR002872">
    <property type="entry name" value="Proline_DH_dom"/>
</dbReference>
<keyword evidence="5" id="KW-0274">FAD</keyword>
<dbReference type="InterPro" id="IPR041349">
    <property type="entry name" value="PRODH"/>
</dbReference>
<dbReference type="Pfam" id="PF18327">
    <property type="entry name" value="PRODH"/>
    <property type="match status" value="1"/>
</dbReference>
<evidence type="ECO:0000313" key="11">
    <source>
        <dbReference type="EMBL" id="SCY30874.1"/>
    </source>
</evidence>
<reference evidence="12" key="1">
    <citation type="submission" date="2016-10" db="EMBL/GenBank/DDBJ databases">
        <authorList>
            <person name="Varghese N."/>
        </authorList>
    </citation>
    <scope>NUCLEOTIDE SEQUENCE [LARGE SCALE GENOMIC DNA]</scope>
    <source>
        <strain evidence="12">HL 19</strain>
    </source>
</reference>
<feature type="domain" description="Proline dehydrogenase PutA" evidence="9">
    <location>
        <begin position="66"/>
        <end position="179"/>
    </location>
</feature>
<dbReference type="UniPathway" id="UPA00261">
    <property type="reaction ID" value="UER00373"/>
</dbReference>
<dbReference type="InterPro" id="IPR015590">
    <property type="entry name" value="Aldehyde_DH_dom"/>
</dbReference>
<sequence length="1044" mass="112422">MPTILGLDLPERDAARWAVTAAHLAPEGPAVAVLAEQAALDGADRERILERGRALVERGRDQPNPLDRFLHEYDLSNREGVLLMCLAEGLLRIPDPETADRLIHDKLGSAAWDRHLGHSGSLLVNASTWGLMLTGRLVRLGPGVDQAPSSLLSSLLSRSSEPVVRQALKRAMHLLARQFVMGEHIGEALQRARTGDNRRFRYSFDMLGEAAVSEPDAQSYITAYRQAIYAAGVAAGRDQPLLARPGISVKLSALHPRFAFTQRRRVREELAPRLVDLLERARTAGIPVTVDAEEAERLEPTLDVLETAFRVPAVAGWEGAGLAVQAYQKRALPVLDWVGEQAARRGARIPVRLVKGAYWDTEIKRAQQEGLAEYPVFTRKTHTDISYLACARRLAELGDRVFPQFATHNAHTIAAVAELMGARGDYEFQRLHGMGQGLYDEVVDRWGLPCRVYAPVGGHRELVPYLVRRLLENGANSSFINRIADQEATAEELLADPVETWRGGRAEGPEVPLPRDLFAERANSAGLPLDDPDVLAQLDSALRAAFARAPWRAAPRINGRRRPGTDRTLRSPGDHRLVAGTVAEADPEQARAAMAGAAAAFPAWSRTPVEERAAILERTADRIETERAGLVARIVWEGGRCIPDALAEVREAADFCRYYAATAREQLAERPLPGPTGERNVLRSEGRGVFLCVSPWNFPAAIFTGQIAAALAAGNSVVAKPARATPLTAMRIVELLAEAGVPDGAVQFLPGPSGELGPALLSDPRLAGVALTGGTDTARGIQRALAARDGPLVPLVAETGGVNALIVDSSALPEQVARDVVHSAFNSAGQRCSALRVLFLQEEVAPVMLDAIAGAVWELRVGDPARLDTDVGPVISEAARAGLEEHARRVNSGARVVGWAEPTGEAPPGSYFEPRVYELSGPEDLPDEVFGPILHVIRYRPGELDRVLDAVNGTGYGLTLGVHSRVEETARHIAERANVGNVYINRDIIGSVVGVQPFGGRGLSGTGPKAGGPHYLTPFLHEKTVTDNIAAVGGNATLLGGRYG</sequence>
<comment type="pathway">
    <text evidence="1 5">Amino-acid degradation; L-proline degradation into L-glutamate; L-glutamate from L-proline: step 2/2.</text>
</comment>
<dbReference type="GO" id="GO:0003842">
    <property type="term" value="F:L-glutamate gamma-semialdehyde dehydrogenase activity"/>
    <property type="evidence" value="ECO:0007669"/>
    <property type="project" value="UniProtKB-UniRule"/>
</dbReference>
<feature type="domain" description="Proline dehydrogenase" evidence="8">
    <location>
        <begin position="189"/>
        <end position="482"/>
    </location>
</feature>
<dbReference type="EMBL" id="FMUN01000004">
    <property type="protein sequence ID" value="SCY30874.1"/>
    <property type="molecule type" value="Genomic_DNA"/>
</dbReference>
<dbReference type="RefSeq" id="WP_054965126.1">
    <property type="nucleotide sequence ID" value="NZ_FMUN01000004.1"/>
</dbReference>
<dbReference type="InterPro" id="IPR024089">
    <property type="entry name" value="PRODH_PutA_dom_I/II"/>
</dbReference>
<dbReference type="NCBIfam" id="TIGR01238">
    <property type="entry name" value="D1pyr5carbox3"/>
    <property type="match status" value="1"/>
</dbReference>
<dbReference type="Gene3D" id="3.40.605.10">
    <property type="entry name" value="Aldehyde Dehydrogenase, Chain A, domain 1"/>
    <property type="match status" value="1"/>
</dbReference>
<dbReference type="Pfam" id="PF01619">
    <property type="entry name" value="Pro_dh"/>
    <property type="match status" value="1"/>
</dbReference>
<dbReference type="EC" id="1.2.1.88" evidence="5"/>
<organism evidence="11 12">
    <name type="scientific">Thiohalorhabdus denitrificans</name>
    <dbReference type="NCBI Taxonomy" id="381306"/>
    <lineage>
        <taxon>Bacteria</taxon>
        <taxon>Pseudomonadati</taxon>
        <taxon>Pseudomonadota</taxon>
        <taxon>Gammaproteobacteria</taxon>
        <taxon>Thiohalorhabdales</taxon>
        <taxon>Thiohalorhabdaceae</taxon>
        <taxon>Thiohalorhabdus</taxon>
    </lineage>
</organism>
<dbReference type="SUPFAM" id="SSF81935">
    <property type="entry name" value="N-terminal domain of bifunctional PutA protein"/>
    <property type="match status" value="1"/>
</dbReference>
<dbReference type="PROSITE" id="PS00070">
    <property type="entry name" value="ALDEHYDE_DEHYDR_CYS"/>
    <property type="match status" value="1"/>
</dbReference>
<evidence type="ECO:0000313" key="12">
    <source>
        <dbReference type="Proteomes" id="UP000183104"/>
    </source>
</evidence>
<dbReference type="PANTHER" id="PTHR42862">
    <property type="entry name" value="DELTA-1-PYRROLINE-5-CARBOXYLATE DEHYDROGENASE 1, ISOFORM A-RELATED"/>
    <property type="match status" value="1"/>
</dbReference>
<comment type="similarity">
    <text evidence="5">In the N-terminal section; belongs to the proline dehydrogenase family.</text>
</comment>
<protein>
    <recommendedName>
        <fullName evidence="5">Bifunctional protein PutA</fullName>
    </recommendedName>
    <domain>
        <recommendedName>
            <fullName evidence="5">Proline dehydrogenase</fullName>
            <ecNumber evidence="5">1.5.5.2</ecNumber>
        </recommendedName>
        <alternativeName>
            <fullName evidence="5">Proline oxidase</fullName>
        </alternativeName>
    </domain>
    <domain>
        <recommendedName>
            <fullName evidence="5">Delta-1-pyrroline-5-carboxylate dehydrogenase</fullName>
            <shortName evidence="5">P5C dehydrogenase</shortName>
            <ecNumber evidence="5">1.2.1.88</ecNumber>
        </recommendedName>
        <alternativeName>
            <fullName evidence="5">L-glutamate gamma-semialdehyde dehydrogenase</fullName>
        </alternativeName>
    </domain>
</protein>
<comment type="catalytic activity">
    <reaction evidence="5">
        <text>L-proline + a quinone = (S)-1-pyrroline-5-carboxylate + a quinol + H(+)</text>
        <dbReference type="Rhea" id="RHEA:23784"/>
        <dbReference type="ChEBI" id="CHEBI:15378"/>
        <dbReference type="ChEBI" id="CHEBI:17388"/>
        <dbReference type="ChEBI" id="CHEBI:24646"/>
        <dbReference type="ChEBI" id="CHEBI:60039"/>
        <dbReference type="ChEBI" id="CHEBI:132124"/>
        <dbReference type="EC" id="1.5.5.2"/>
    </reaction>
</comment>